<evidence type="ECO:0000256" key="3">
    <source>
        <dbReference type="ARBA" id="ARBA00022786"/>
    </source>
</evidence>
<dbReference type="OrthoDB" id="273557at2759"/>
<evidence type="ECO:0000259" key="8">
    <source>
        <dbReference type="PROSITE" id="PS50237"/>
    </source>
</evidence>
<dbReference type="Pfam" id="PF04193">
    <property type="entry name" value="PQ-loop"/>
    <property type="match status" value="1"/>
</dbReference>
<evidence type="ECO:0000256" key="6">
    <source>
        <dbReference type="PROSITE-ProRule" id="PRU00104"/>
    </source>
</evidence>
<comment type="caution">
    <text evidence="6">Lacks conserved residue(s) required for the propagation of feature annotation.</text>
</comment>
<name>A0A0M0JG98_9EUKA</name>
<feature type="domain" description="HECT" evidence="8">
    <location>
        <begin position="358"/>
        <end position="481"/>
    </location>
</feature>
<keyword evidence="2 7" id="KW-0812">Transmembrane</keyword>
<feature type="transmembrane region" description="Helical" evidence="7">
    <location>
        <begin position="103"/>
        <end position="127"/>
    </location>
</feature>
<sequence>MGKYTSYGECSSTIGDLSSAVDDEDTTQAGVGVAIQNPQPAVAFIESVGSLAGICTTAAFLPQVWAVHITGDTSGLSRPMYCIFVFGVFLWIMYGFLKHAGSLVTANLITFVLAGYILTAIVVNTFFHSQKEQEIEDVLLDTANDALKLLPMVAVCAAGPAHTFTHPQIKKGLEEMLLQPGWDLFAALDVEAVYSELEDAKLHASLVAPSRVQAALSSLSAVDAVLFDASWASVATGECSLLDTAPKALAASVTSLAFGVQQCYEMVLRAERRRNVSYTHVAWVLLELAGFREGQEAALLARMSLPDKRVWLSRRLYRHHHGGKLSEEDPILFVEATRDEPARVLHQIRAQYDAGVGLGGDLSATLEVNFKDENSAGSAVRREWFALVSEAFVAPSAGLLIGTERGASVRPLPMLATDPRLPQQLRDLEMLGRFLGLAIIQQVCVGVRLHPSLCRSLLAHGQRWEWTYEDVEQLDAQLYQHKVNSCLVVRHSR</sequence>
<dbReference type="SUPFAM" id="SSF56204">
    <property type="entry name" value="Hect, E3 ligase catalytic domain"/>
    <property type="match status" value="1"/>
</dbReference>
<dbReference type="Proteomes" id="UP000037460">
    <property type="component" value="Unassembled WGS sequence"/>
</dbReference>
<evidence type="ECO:0000256" key="4">
    <source>
        <dbReference type="ARBA" id="ARBA00022989"/>
    </source>
</evidence>
<organism evidence="9 10">
    <name type="scientific">Chrysochromulina tobinii</name>
    <dbReference type="NCBI Taxonomy" id="1460289"/>
    <lineage>
        <taxon>Eukaryota</taxon>
        <taxon>Haptista</taxon>
        <taxon>Haptophyta</taxon>
        <taxon>Prymnesiophyceae</taxon>
        <taxon>Prymnesiales</taxon>
        <taxon>Chrysochromulinaceae</taxon>
        <taxon>Chrysochromulina</taxon>
    </lineage>
</organism>
<evidence type="ECO:0000256" key="2">
    <source>
        <dbReference type="ARBA" id="ARBA00022692"/>
    </source>
</evidence>
<dbReference type="InterPro" id="IPR006603">
    <property type="entry name" value="PQ-loop_rpt"/>
</dbReference>
<comment type="caution">
    <text evidence="9">The sequence shown here is derived from an EMBL/GenBank/DDBJ whole genome shotgun (WGS) entry which is preliminary data.</text>
</comment>
<accession>A0A0M0JG98</accession>
<keyword evidence="5 7" id="KW-0472">Membrane</keyword>
<dbReference type="GO" id="GO:0016020">
    <property type="term" value="C:membrane"/>
    <property type="evidence" value="ECO:0007669"/>
    <property type="project" value="UniProtKB-SubCell"/>
</dbReference>
<reference evidence="10" key="1">
    <citation type="journal article" date="2015" name="PLoS Genet.">
        <title>Genome Sequence and Transcriptome Analyses of Chrysochromulina tobin: Metabolic Tools for Enhanced Algal Fitness in the Prominent Order Prymnesiales (Haptophyceae).</title>
        <authorList>
            <person name="Hovde B.T."/>
            <person name="Deodato C.R."/>
            <person name="Hunsperger H.M."/>
            <person name="Ryken S.A."/>
            <person name="Yost W."/>
            <person name="Jha R.K."/>
            <person name="Patterson J."/>
            <person name="Monnat R.J. Jr."/>
            <person name="Barlow S.B."/>
            <person name="Starkenburg S.R."/>
            <person name="Cattolico R.A."/>
        </authorList>
    </citation>
    <scope>NUCLEOTIDE SEQUENCE</scope>
    <source>
        <strain evidence="10">CCMP291</strain>
    </source>
</reference>
<evidence type="ECO:0000256" key="7">
    <source>
        <dbReference type="SAM" id="Phobius"/>
    </source>
</evidence>
<dbReference type="InterPro" id="IPR035983">
    <property type="entry name" value="Hect_E3_ubiquitin_ligase"/>
</dbReference>
<feature type="transmembrane region" description="Helical" evidence="7">
    <location>
        <begin position="48"/>
        <end position="67"/>
    </location>
</feature>
<gene>
    <name evidence="9" type="ORF">Ctob_007158</name>
</gene>
<dbReference type="Gene3D" id="3.90.1750.10">
    <property type="entry name" value="Hect, E3 ligase catalytic domains"/>
    <property type="match status" value="1"/>
</dbReference>
<proteinExistence type="predicted"/>
<evidence type="ECO:0000313" key="9">
    <source>
        <dbReference type="EMBL" id="KOO25604.1"/>
    </source>
</evidence>
<evidence type="ECO:0000256" key="5">
    <source>
        <dbReference type="ARBA" id="ARBA00023136"/>
    </source>
</evidence>
<evidence type="ECO:0000256" key="1">
    <source>
        <dbReference type="ARBA" id="ARBA00004141"/>
    </source>
</evidence>
<dbReference type="Pfam" id="PF00632">
    <property type="entry name" value="HECT"/>
    <property type="match status" value="1"/>
</dbReference>
<dbReference type="Gene3D" id="1.20.1280.290">
    <property type="match status" value="1"/>
</dbReference>
<dbReference type="InterPro" id="IPR000569">
    <property type="entry name" value="HECT_dom"/>
</dbReference>
<comment type="subcellular location">
    <subcellularLocation>
        <location evidence="1">Membrane</location>
        <topology evidence="1">Multi-pass membrane protein</topology>
    </subcellularLocation>
</comment>
<dbReference type="PROSITE" id="PS50237">
    <property type="entry name" value="HECT"/>
    <property type="match status" value="1"/>
</dbReference>
<dbReference type="AlphaFoldDB" id="A0A0M0JG98"/>
<keyword evidence="4 7" id="KW-1133">Transmembrane helix</keyword>
<dbReference type="EMBL" id="JWZX01002951">
    <property type="protein sequence ID" value="KOO25604.1"/>
    <property type="molecule type" value="Genomic_DNA"/>
</dbReference>
<keyword evidence="10" id="KW-1185">Reference proteome</keyword>
<feature type="transmembrane region" description="Helical" evidence="7">
    <location>
        <begin position="79"/>
        <end position="97"/>
    </location>
</feature>
<protein>
    <submittedName>
        <fullName evidence="9">3 saliva-related transmembrane conserved region</fullName>
    </submittedName>
</protein>
<dbReference type="GO" id="GO:0004842">
    <property type="term" value="F:ubiquitin-protein transferase activity"/>
    <property type="evidence" value="ECO:0007669"/>
    <property type="project" value="InterPro"/>
</dbReference>
<keyword evidence="3 6" id="KW-0833">Ubl conjugation pathway</keyword>
<evidence type="ECO:0000313" key="10">
    <source>
        <dbReference type="Proteomes" id="UP000037460"/>
    </source>
</evidence>